<feature type="signal peptide" evidence="7">
    <location>
        <begin position="1"/>
        <end position="22"/>
    </location>
</feature>
<dbReference type="Gene3D" id="2.60.40.10">
    <property type="entry name" value="Immunoglobulins"/>
    <property type="match status" value="2"/>
</dbReference>
<evidence type="ECO:0000256" key="7">
    <source>
        <dbReference type="SAM" id="SignalP"/>
    </source>
</evidence>
<proteinExistence type="predicted"/>
<comment type="caution">
    <text evidence="9">The sequence shown here is derived from an EMBL/GenBank/DDBJ whole genome shotgun (WGS) entry which is preliminary data.</text>
</comment>
<keyword evidence="6" id="KW-0812">Transmembrane</keyword>
<evidence type="ECO:0000313" key="9">
    <source>
        <dbReference type="EMBL" id="KAL3061235.1"/>
    </source>
</evidence>
<comment type="subcellular location">
    <subcellularLocation>
        <location evidence="1">Membrane</location>
    </subcellularLocation>
</comment>
<keyword evidence="3 6" id="KW-0472">Membrane</keyword>
<keyword evidence="4" id="KW-0325">Glycoprotein</keyword>
<feature type="domain" description="Ig-like" evidence="8">
    <location>
        <begin position="123"/>
        <end position="192"/>
    </location>
</feature>
<dbReference type="AlphaFoldDB" id="A0ABD2H5K4"/>
<evidence type="ECO:0000256" key="5">
    <source>
        <dbReference type="SAM" id="MobiDB-lite"/>
    </source>
</evidence>
<evidence type="ECO:0000256" key="6">
    <source>
        <dbReference type="SAM" id="Phobius"/>
    </source>
</evidence>
<accession>A0ABD2H5K4</accession>
<name>A0ABD2H5K4_PAGBO</name>
<gene>
    <name evidence="9" type="ORF">OYC64_009431</name>
</gene>
<dbReference type="Proteomes" id="UP001619887">
    <property type="component" value="Unassembled WGS sequence"/>
</dbReference>
<evidence type="ECO:0000256" key="4">
    <source>
        <dbReference type="ARBA" id="ARBA00023180"/>
    </source>
</evidence>
<feature type="region of interest" description="Disordered" evidence="5">
    <location>
        <begin position="248"/>
        <end position="335"/>
    </location>
</feature>
<evidence type="ECO:0000256" key="3">
    <source>
        <dbReference type="ARBA" id="ARBA00023136"/>
    </source>
</evidence>
<evidence type="ECO:0000313" key="10">
    <source>
        <dbReference type="Proteomes" id="UP001619887"/>
    </source>
</evidence>
<dbReference type="EMBL" id="JBIYXZ010002072">
    <property type="protein sequence ID" value="KAL3061235.1"/>
    <property type="molecule type" value="Genomic_DNA"/>
</dbReference>
<keyword evidence="6" id="KW-1133">Transmembrane helix</keyword>
<dbReference type="GO" id="GO:0016020">
    <property type="term" value="C:membrane"/>
    <property type="evidence" value="ECO:0007669"/>
    <property type="project" value="UniProtKB-SubCell"/>
</dbReference>
<evidence type="ECO:0000259" key="8">
    <source>
        <dbReference type="PROSITE" id="PS50835"/>
    </source>
</evidence>
<feature type="compositionally biased region" description="Polar residues" evidence="5">
    <location>
        <begin position="295"/>
        <end position="308"/>
    </location>
</feature>
<dbReference type="InterPro" id="IPR007110">
    <property type="entry name" value="Ig-like_dom"/>
</dbReference>
<protein>
    <recommendedName>
        <fullName evidence="8">Ig-like domain-containing protein</fullName>
    </recommendedName>
</protein>
<evidence type="ECO:0000256" key="1">
    <source>
        <dbReference type="ARBA" id="ARBA00004370"/>
    </source>
</evidence>
<feature type="chain" id="PRO_5044760505" description="Ig-like domain-containing protein" evidence="7">
    <location>
        <begin position="23"/>
        <end position="335"/>
    </location>
</feature>
<dbReference type="PROSITE" id="PS50835">
    <property type="entry name" value="IG_LIKE"/>
    <property type="match status" value="1"/>
</dbReference>
<feature type="transmembrane region" description="Helical" evidence="6">
    <location>
        <begin position="215"/>
        <end position="240"/>
    </location>
</feature>
<dbReference type="SUPFAM" id="SSF48726">
    <property type="entry name" value="Immunoglobulin"/>
    <property type="match status" value="2"/>
</dbReference>
<reference evidence="9 10" key="2">
    <citation type="journal article" date="2024" name="G3 (Bethesda)">
        <title>The genome of the cryopelagic Antarctic bald notothen, Trematomus borchgrevinki.</title>
        <authorList>
            <person name="Rayamajhi N."/>
            <person name="Rivera-Colon A.G."/>
            <person name="Minhas B.F."/>
            <person name="Cheng C.C."/>
            <person name="Catchen J.M."/>
        </authorList>
    </citation>
    <scope>NUCLEOTIDE SEQUENCE [LARGE SCALE GENOMIC DNA]</scope>
    <source>
        <strain evidence="9">AGRC-2024</strain>
    </source>
</reference>
<evidence type="ECO:0000256" key="2">
    <source>
        <dbReference type="ARBA" id="ARBA00022729"/>
    </source>
</evidence>
<dbReference type="InterPro" id="IPR015631">
    <property type="entry name" value="CD2/SLAM_rcpt"/>
</dbReference>
<keyword evidence="10" id="KW-1185">Reference proteome</keyword>
<dbReference type="InterPro" id="IPR013783">
    <property type="entry name" value="Ig-like_fold"/>
</dbReference>
<dbReference type="PANTHER" id="PTHR12080">
    <property type="entry name" value="SIGNALING LYMPHOCYTIC ACTIVATION MOLECULE"/>
    <property type="match status" value="1"/>
</dbReference>
<reference evidence="9 10" key="1">
    <citation type="journal article" date="2022" name="G3 (Bethesda)">
        <title>Evaluating Illumina-, Nanopore-, and PacBio-based genome assembly strategies with the bald notothen, Trematomus borchgrevinki.</title>
        <authorList>
            <person name="Rayamajhi N."/>
            <person name="Cheng C.C."/>
            <person name="Catchen J.M."/>
        </authorList>
    </citation>
    <scope>NUCLEOTIDE SEQUENCE [LARGE SCALE GENOMIC DNA]</scope>
    <source>
        <strain evidence="9">AGRC-2024</strain>
    </source>
</reference>
<keyword evidence="2 7" id="KW-0732">Signal</keyword>
<dbReference type="PANTHER" id="PTHR12080:SF59">
    <property type="entry name" value="HEPATIC AND GLIAL CELL ADHESION MOLECULE"/>
    <property type="match status" value="1"/>
</dbReference>
<dbReference type="InterPro" id="IPR036179">
    <property type="entry name" value="Ig-like_dom_sf"/>
</dbReference>
<sequence length="335" mass="36801">MVCLAATLGLVIFSGIMDLSAANKDPCDLYAVVGQSLTLPFVFEGLGVHELRWTHNTTIIFRGQQGRVSHGKAEDISKTGSLFLKNLQFSSAGIYQADVVNPNRTLATTWNGSLCVMDKVAKPQLTYICVKTSAVILNCNVANPQGLTFSWTLDDKTLINETKQTLRISLAQQKVVRSFTCSVANKVSKEKSDIVRPTCESPPPPPLFCLKSQTVLAVLAGGAGLILFLLVIIIILCCRYRRIKTQMRRRDQEGLRMPSLNKLEPNISPDYETMHQTEDAPTVSQTSLPKDCYENVTQPEAQTENKPAQLSADAEGQKPSPVPKPRTKSPKTPNI</sequence>
<dbReference type="CDD" id="cd00096">
    <property type="entry name" value="Ig"/>
    <property type="match status" value="1"/>
</dbReference>
<organism evidence="9 10">
    <name type="scientific">Pagothenia borchgrevinki</name>
    <name type="common">Bald rockcod</name>
    <name type="synonym">Trematomus borchgrevinki</name>
    <dbReference type="NCBI Taxonomy" id="8213"/>
    <lineage>
        <taxon>Eukaryota</taxon>
        <taxon>Metazoa</taxon>
        <taxon>Chordata</taxon>
        <taxon>Craniata</taxon>
        <taxon>Vertebrata</taxon>
        <taxon>Euteleostomi</taxon>
        <taxon>Actinopterygii</taxon>
        <taxon>Neopterygii</taxon>
        <taxon>Teleostei</taxon>
        <taxon>Neoteleostei</taxon>
        <taxon>Acanthomorphata</taxon>
        <taxon>Eupercaria</taxon>
        <taxon>Perciformes</taxon>
        <taxon>Notothenioidei</taxon>
        <taxon>Nototheniidae</taxon>
        <taxon>Pagothenia</taxon>
    </lineage>
</organism>